<evidence type="ECO:0000313" key="6">
    <source>
        <dbReference type="Proteomes" id="UP001428341"/>
    </source>
</evidence>
<evidence type="ECO:0000256" key="1">
    <source>
        <dbReference type="ARBA" id="ARBA00005802"/>
    </source>
</evidence>
<comment type="similarity">
    <text evidence="1 4">Belongs to the metallothionein superfamily. Type 15 family.</text>
</comment>
<evidence type="ECO:0000256" key="4">
    <source>
        <dbReference type="RuleBase" id="RU369052"/>
    </source>
</evidence>
<dbReference type="Proteomes" id="UP001428341">
    <property type="component" value="Unassembled WGS sequence"/>
</dbReference>
<dbReference type="Pfam" id="PF01439">
    <property type="entry name" value="Metallothio_2"/>
    <property type="match status" value="1"/>
</dbReference>
<keyword evidence="2 4" id="KW-0479">Metal-binding</keyword>
<sequence length="97" mass="9995">MSGCGGNCGCGSSCKCGGGCGGSSMYPDLRSFESTTVATETLVLGVAPVKMYVNVQSLQNCTLRGRRWDSEPRAAAAASVDQTASATLVTVNEDYET</sequence>
<dbReference type="GO" id="GO:0046872">
    <property type="term" value="F:metal ion binding"/>
    <property type="evidence" value="ECO:0007669"/>
    <property type="project" value="UniProtKB-UniRule"/>
</dbReference>
<reference evidence="5 6" key="1">
    <citation type="submission" date="2024-05" db="EMBL/GenBank/DDBJ databases">
        <title>Haplotype-resolved chromosome-level genome assembly of Huyou (Citrus changshanensis).</title>
        <authorList>
            <person name="Miao C."/>
            <person name="Chen W."/>
            <person name="Wu Y."/>
            <person name="Wang L."/>
            <person name="Zhao S."/>
            <person name="Grierson D."/>
            <person name="Xu C."/>
            <person name="Chen K."/>
        </authorList>
    </citation>
    <scope>NUCLEOTIDE SEQUENCE [LARGE SCALE GENOMIC DNA]</scope>
    <source>
        <strain evidence="5">01-14</strain>
        <tissue evidence="5">Leaf</tissue>
    </source>
</reference>
<organism evidence="5 6">
    <name type="scientific">Citrus x changshan-huyou</name>
    <dbReference type="NCBI Taxonomy" id="2935761"/>
    <lineage>
        <taxon>Eukaryota</taxon>
        <taxon>Viridiplantae</taxon>
        <taxon>Streptophyta</taxon>
        <taxon>Embryophyta</taxon>
        <taxon>Tracheophyta</taxon>
        <taxon>Spermatophyta</taxon>
        <taxon>Magnoliopsida</taxon>
        <taxon>eudicotyledons</taxon>
        <taxon>Gunneridae</taxon>
        <taxon>Pentapetalae</taxon>
        <taxon>rosids</taxon>
        <taxon>malvids</taxon>
        <taxon>Sapindales</taxon>
        <taxon>Rutaceae</taxon>
        <taxon>Aurantioideae</taxon>
        <taxon>Citrus</taxon>
    </lineage>
</organism>
<proteinExistence type="inferred from homology"/>
<keyword evidence="6" id="KW-1185">Reference proteome</keyword>
<name>A0AAP0LM13_9ROSI</name>
<dbReference type="PANTHER" id="PTHR33543:SF33">
    <property type="entry name" value="METALLOTHIONEIN-LIKE PROTEIN 2B"/>
    <property type="match status" value="1"/>
</dbReference>
<gene>
    <name evidence="5" type="ORF">WN944_028063</name>
</gene>
<comment type="function">
    <text evidence="4">Metallothioneins have a high content of cysteine residues that bind various heavy metals.</text>
</comment>
<dbReference type="InterPro" id="IPR000347">
    <property type="entry name" value="Metalthion_15p"/>
</dbReference>
<protein>
    <recommendedName>
        <fullName evidence="4">Metallothionein-like protein</fullName>
    </recommendedName>
</protein>
<dbReference type="AlphaFoldDB" id="A0AAP0LM13"/>
<dbReference type="PANTHER" id="PTHR33543">
    <property type="entry name" value="METALLOTHIONEIN-LIKE PROTEIN 2A"/>
    <property type="match status" value="1"/>
</dbReference>
<evidence type="ECO:0000256" key="3">
    <source>
        <dbReference type="ARBA" id="ARBA00022851"/>
    </source>
</evidence>
<accession>A0AAP0LM13</accession>
<evidence type="ECO:0000256" key="2">
    <source>
        <dbReference type="ARBA" id="ARBA00022723"/>
    </source>
</evidence>
<evidence type="ECO:0000313" key="5">
    <source>
        <dbReference type="EMBL" id="KAK9176050.1"/>
    </source>
</evidence>
<keyword evidence="3 4" id="KW-0480">Metal-thiolate cluster</keyword>
<dbReference type="EMBL" id="JBCGBO010000025">
    <property type="protein sequence ID" value="KAK9176050.1"/>
    <property type="molecule type" value="Genomic_DNA"/>
</dbReference>
<comment type="caution">
    <text evidence="5">The sequence shown here is derived from an EMBL/GenBank/DDBJ whole genome shotgun (WGS) entry which is preliminary data.</text>
</comment>